<dbReference type="EMBL" id="DVFJ01000032">
    <property type="protein sequence ID" value="HIQ72308.1"/>
    <property type="molecule type" value="Genomic_DNA"/>
</dbReference>
<keyword evidence="2" id="KW-0408">Iron</keyword>
<evidence type="ECO:0000259" key="5">
    <source>
        <dbReference type="PROSITE" id="PS51379"/>
    </source>
</evidence>
<dbReference type="InterPro" id="IPR006311">
    <property type="entry name" value="TAT_signal"/>
</dbReference>
<keyword evidence="1" id="KW-0479">Metal-binding</keyword>
<feature type="domain" description="4Fe-4S ferredoxin-type" evidence="5">
    <location>
        <begin position="360"/>
        <end position="388"/>
    </location>
</feature>
<keyword evidence="4" id="KW-1133">Transmembrane helix</keyword>
<dbReference type="GO" id="GO:0046872">
    <property type="term" value="F:metal ion binding"/>
    <property type="evidence" value="ECO:0007669"/>
    <property type="project" value="UniProtKB-KW"/>
</dbReference>
<reference evidence="6" key="1">
    <citation type="submission" date="2020-10" db="EMBL/GenBank/DDBJ databases">
        <authorList>
            <person name="Gilroy R."/>
        </authorList>
    </citation>
    <scope>NUCLEOTIDE SEQUENCE</scope>
    <source>
        <strain evidence="6">ChiSxjej2B14-6234</strain>
    </source>
</reference>
<name>A0A9D0ZB50_9FIRM</name>
<keyword evidence="4" id="KW-0812">Transmembrane</keyword>
<evidence type="ECO:0000256" key="2">
    <source>
        <dbReference type="ARBA" id="ARBA00023004"/>
    </source>
</evidence>
<proteinExistence type="predicted"/>
<dbReference type="AlphaFoldDB" id="A0A9D0ZB50"/>
<dbReference type="InterPro" id="IPR017900">
    <property type="entry name" value="4Fe4S_Fe_S_CS"/>
</dbReference>
<dbReference type="InterPro" id="IPR017896">
    <property type="entry name" value="4Fe4S_Fe-S-bd"/>
</dbReference>
<protein>
    <submittedName>
        <fullName evidence="6">4Fe-4S binding protein</fullName>
    </submittedName>
</protein>
<keyword evidence="3" id="KW-0411">Iron-sulfur</keyword>
<dbReference type="Gene3D" id="3.30.70.20">
    <property type="match status" value="1"/>
</dbReference>
<keyword evidence="4" id="KW-0472">Membrane</keyword>
<feature type="transmembrane region" description="Helical" evidence="4">
    <location>
        <begin position="12"/>
        <end position="31"/>
    </location>
</feature>
<dbReference type="NCBIfam" id="TIGR01409">
    <property type="entry name" value="TAT_signal_seq"/>
    <property type="match status" value="1"/>
</dbReference>
<gene>
    <name evidence="6" type="ORF">IAB73_08900</name>
</gene>
<dbReference type="PROSITE" id="PS00198">
    <property type="entry name" value="4FE4S_FER_1"/>
    <property type="match status" value="1"/>
</dbReference>
<feature type="domain" description="4Fe-4S ferredoxin-type" evidence="5">
    <location>
        <begin position="389"/>
        <end position="418"/>
    </location>
</feature>
<dbReference type="PROSITE" id="PS51318">
    <property type="entry name" value="TAT"/>
    <property type="match status" value="1"/>
</dbReference>
<sequence length="455" mass="50492">MENVSRRSFLKGVGAMGVGMGMMPILSVLGVDAKVKAEGLESAVEGLKYFANLNSSDELLEAVLAESEVTSDLTMSDGTVIPAVYVRMRNRINRIGKGIGSIPSANSYEMIMELWSEEDAENYLKMPLHQAFTAANYAAEAGISEEAAATILEDQAHRNLIWRMIRGDQPYYALMPYINGFWEFGELDRALHGTMEDVAKFDSLGISGTDPNSNGYDTTFPLFRSYPISKDVVAEGELLPYEDWRAIIKRHKTIMVSPCQCRTMWQALGVPYPEEHPMNTCLSLGEMAEYFIENDIGKQITQDEAIAIVEDVISKGMVVEAICAKNPNIICCCHSDSCGNLMGFRGVDGKGACAKYYNAYTLEYDKDKCLKCGLCVSKYPMHSISQDEDGYVVLDDACVRCGQCVPVCPGKARILKAMPDYPELPEDYIDSNRFFAKDRMQRGQLVDFTDSTLDV</sequence>
<evidence type="ECO:0000256" key="4">
    <source>
        <dbReference type="SAM" id="Phobius"/>
    </source>
</evidence>
<dbReference type="Proteomes" id="UP000886887">
    <property type="component" value="Unassembled WGS sequence"/>
</dbReference>
<comment type="caution">
    <text evidence="6">The sequence shown here is derived from an EMBL/GenBank/DDBJ whole genome shotgun (WGS) entry which is preliminary data.</text>
</comment>
<evidence type="ECO:0000256" key="1">
    <source>
        <dbReference type="ARBA" id="ARBA00022723"/>
    </source>
</evidence>
<dbReference type="PROSITE" id="PS51379">
    <property type="entry name" value="4FE4S_FER_2"/>
    <property type="match status" value="2"/>
</dbReference>
<accession>A0A9D0ZB50</accession>
<dbReference type="Pfam" id="PF00037">
    <property type="entry name" value="Fer4"/>
    <property type="match status" value="1"/>
</dbReference>
<dbReference type="SUPFAM" id="SSF54862">
    <property type="entry name" value="4Fe-4S ferredoxins"/>
    <property type="match status" value="1"/>
</dbReference>
<dbReference type="GO" id="GO:0051536">
    <property type="term" value="F:iron-sulfur cluster binding"/>
    <property type="evidence" value="ECO:0007669"/>
    <property type="project" value="UniProtKB-KW"/>
</dbReference>
<reference evidence="6" key="2">
    <citation type="journal article" date="2021" name="PeerJ">
        <title>Extensive microbial diversity within the chicken gut microbiome revealed by metagenomics and culture.</title>
        <authorList>
            <person name="Gilroy R."/>
            <person name="Ravi A."/>
            <person name="Getino M."/>
            <person name="Pursley I."/>
            <person name="Horton D.L."/>
            <person name="Alikhan N.F."/>
            <person name="Baker D."/>
            <person name="Gharbi K."/>
            <person name="Hall N."/>
            <person name="Watson M."/>
            <person name="Adriaenssens E.M."/>
            <person name="Foster-Nyarko E."/>
            <person name="Jarju S."/>
            <person name="Secka A."/>
            <person name="Antonio M."/>
            <person name="Oren A."/>
            <person name="Chaudhuri R.R."/>
            <person name="La Ragione R."/>
            <person name="Hildebrand F."/>
            <person name="Pallen M.J."/>
        </authorList>
    </citation>
    <scope>NUCLEOTIDE SEQUENCE</scope>
    <source>
        <strain evidence="6">ChiSxjej2B14-6234</strain>
    </source>
</reference>
<organism evidence="6 7">
    <name type="scientific">Candidatus Onthenecus intestinigallinarum</name>
    <dbReference type="NCBI Taxonomy" id="2840875"/>
    <lineage>
        <taxon>Bacteria</taxon>
        <taxon>Bacillati</taxon>
        <taxon>Bacillota</taxon>
        <taxon>Clostridia</taxon>
        <taxon>Eubacteriales</taxon>
        <taxon>Candidatus Onthenecus</taxon>
    </lineage>
</organism>
<evidence type="ECO:0000256" key="3">
    <source>
        <dbReference type="ARBA" id="ARBA00023014"/>
    </source>
</evidence>
<evidence type="ECO:0000313" key="6">
    <source>
        <dbReference type="EMBL" id="HIQ72308.1"/>
    </source>
</evidence>
<evidence type="ECO:0000313" key="7">
    <source>
        <dbReference type="Proteomes" id="UP000886887"/>
    </source>
</evidence>
<dbReference type="InterPro" id="IPR019546">
    <property type="entry name" value="TAT_signal_bac_arc"/>
</dbReference>